<protein>
    <submittedName>
        <fullName evidence="1">Uncharacterized protein</fullName>
    </submittedName>
</protein>
<keyword evidence="2" id="KW-1185">Reference proteome</keyword>
<dbReference type="RefSeq" id="XP_018036528.1">
    <property type="nucleotide sequence ID" value="XM_018178497.1"/>
</dbReference>
<reference evidence="1 2" key="1">
    <citation type="submission" date="2016-05" db="EMBL/GenBank/DDBJ databases">
        <title>Comparative analysis of secretome profiles of manganese(II)-oxidizing ascomycete fungi.</title>
        <authorList>
            <consortium name="DOE Joint Genome Institute"/>
            <person name="Zeiner C.A."/>
            <person name="Purvine S.O."/>
            <person name="Zink E.M."/>
            <person name="Wu S."/>
            <person name="Pasa-Tolic L."/>
            <person name="Chaput D.L."/>
            <person name="Haridas S."/>
            <person name="Grigoriev I.V."/>
            <person name="Santelli C.M."/>
            <person name="Hansel C.M."/>
        </authorList>
    </citation>
    <scope>NUCLEOTIDE SEQUENCE [LARGE SCALE GENOMIC DNA]</scope>
    <source>
        <strain evidence="1 2">AP3s5-JAC2a</strain>
    </source>
</reference>
<evidence type="ECO:0000313" key="2">
    <source>
        <dbReference type="Proteomes" id="UP000077069"/>
    </source>
</evidence>
<dbReference type="EMBL" id="KV441552">
    <property type="protein sequence ID" value="OAG06163.1"/>
    <property type="molecule type" value="Genomic_DNA"/>
</dbReference>
<dbReference type="OrthoDB" id="3886018at2759"/>
<evidence type="ECO:0000313" key="1">
    <source>
        <dbReference type="EMBL" id="OAG06163.1"/>
    </source>
</evidence>
<gene>
    <name evidence="1" type="ORF">CC84DRAFT_1164493</name>
</gene>
<proteinExistence type="predicted"/>
<organism evidence="1 2">
    <name type="scientific">Paraphaeosphaeria sporulosa</name>
    <dbReference type="NCBI Taxonomy" id="1460663"/>
    <lineage>
        <taxon>Eukaryota</taxon>
        <taxon>Fungi</taxon>
        <taxon>Dikarya</taxon>
        <taxon>Ascomycota</taxon>
        <taxon>Pezizomycotina</taxon>
        <taxon>Dothideomycetes</taxon>
        <taxon>Pleosporomycetidae</taxon>
        <taxon>Pleosporales</taxon>
        <taxon>Massarineae</taxon>
        <taxon>Didymosphaeriaceae</taxon>
        <taxon>Paraphaeosphaeria</taxon>
    </lineage>
</organism>
<accession>A0A177CEV2</accession>
<dbReference type="Proteomes" id="UP000077069">
    <property type="component" value="Unassembled WGS sequence"/>
</dbReference>
<dbReference type="GeneID" id="28761983"/>
<dbReference type="AlphaFoldDB" id="A0A177CEV2"/>
<name>A0A177CEV2_9PLEO</name>
<sequence length="103" mass="11386">MTATQRKYWEEYRMPECIVIQDTDSVYPKASHFKPLLIDDLVPGLPASHPRLIEYGNSAEGASVVKSESDYHGKVIVSYDSATGAHEVWMAAASMTEPILKSA</sequence>
<dbReference type="InParanoid" id="A0A177CEV2"/>